<dbReference type="AlphaFoldDB" id="A0AAN7JNC6"/>
<evidence type="ECO:0000313" key="5">
    <source>
        <dbReference type="Proteomes" id="UP001345219"/>
    </source>
</evidence>
<dbReference type="EC" id="3.1.2.4" evidence="2"/>
<comment type="catalytic activity">
    <reaction evidence="2">
        <text>3-hydroxy-2-methylpropanoyl-CoA + H2O = 3-hydroxy-2-methylpropanoate + CoA + H(+)</text>
        <dbReference type="Rhea" id="RHEA:20888"/>
        <dbReference type="ChEBI" id="CHEBI:11805"/>
        <dbReference type="ChEBI" id="CHEBI:15377"/>
        <dbReference type="ChEBI" id="CHEBI:15378"/>
        <dbReference type="ChEBI" id="CHEBI:57287"/>
        <dbReference type="ChEBI" id="CHEBI:57340"/>
        <dbReference type="EC" id="3.1.2.4"/>
    </reaction>
</comment>
<keyword evidence="1 2" id="KW-0378">Hydrolase</keyword>
<evidence type="ECO:0000313" key="4">
    <source>
        <dbReference type="EMBL" id="KAK4750292.1"/>
    </source>
</evidence>
<sequence>MATNITYRLRHEAADEVVFFEESSAVRKVILNRPAKLNPLNYEMASKILRTLEKYEYDPAVGCIILKANGKAFSAGGDIISVVCSSIGGHWSYPLLYYRKAVMAAYLIATSKKPVVSLVHGLVMGAGAGLTMQATCRVVTEKTVFAMPEVGIGLFPDIGATYFLSRLPGSFGEYLALTGARINGHEMVACGLATHFVFSKDMSLLEKAICMQVSQSSTASAISQIIQKFAGASNLEEGSALRSLETVINRCFSRSTVEEILSSLEIEASKSGAADKWIRKACISIKSASPTSLKVTLRSIREGRTRSLEQCLFREFFICGHMLRGTVNRDFYELFFQGSRALLFDKDKNPKWNPPTVEQVLEEAVDKLFEDMDYQELSPLQLPRMSGDLTAKL</sequence>
<evidence type="ECO:0000256" key="1">
    <source>
        <dbReference type="ARBA" id="ARBA00022801"/>
    </source>
</evidence>
<dbReference type="PANTHER" id="PTHR43176">
    <property type="entry name" value="3-HYDROXYISOBUTYRYL-COA HYDROLASE-RELATED"/>
    <property type="match status" value="1"/>
</dbReference>
<dbReference type="InterPro" id="IPR032259">
    <property type="entry name" value="HIBYL-CoA-H"/>
</dbReference>
<dbReference type="InterPro" id="IPR029045">
    <property type="entry name" value="ClpP/crotonase-like_dom_sf"/>
</dbReference>
<comment type="caution">
    <text evidence="4">The sequence shown here is derived from an EMBL/GenBank/DDBJ whole genome shotgun (WGS) entry which is preliminary data.</text>
</comment>
<protein>
    <recommendedName>
        <fullName evidence="2">3-hydroxyisobutyryl-CoA hydrolase</fullName>
        <shortName evidence="2">HIB-CoA hydrolase</shortName>
        <shortName evidence="2">HIBYL-CoA-H</shortName>
        <ecNumber evidence="2">3.1.2.4</ecNumber>
    </recommendedName>
    <alternativeName>
        <fullName evidence="2">3-hydroxyisobutyryl-coenzyme A hydrolase</fullName>
    </alternativeName>
</protein>
<dbReference type="Proteomes" id="UP001345219">
    <property type="component" value="Chromosome 21"/>
</dbReference>
<dbReference type="PANTHER" id="PTHR43176:SF6">
    <property type="entry name" value="3-HYDROXYISOBUTYRYL-COA HYDROLASE"/>
    <property type="match status" value="1"/>
</dbReference>
<name>A0AAN7JNC6_9MYRT</name>
<dbReference type="SUPFAM" id="SSF52096">
    <property type="entry name" value="ClpP/crotonase"/>
    <property type="match status" value="1"/>
</dbReference>
<accession>A0AAN7JNC6</accession>
<dbReference type="GO" id="GO:0006574">
    <property type="term" value="P:L-valine catabolic process"/>
    <property type="evidence" value="ECO:0007669"/>
    <property type="project" value="UniProtKB-UniRule"/>
</dbReference>
<dbReference type="InterPro" id="IPR045004">
    <property type="entry name" value="ECH_dom"/>
</dbReference>
<keyword evidence="5" id="KW-1185">Reference proteome</keyword>
<comment type="function">
    <text evidence="2">Hydrolyzes 3-hydroxyisobutyryl-CoA (HIBYL-CoA), a saline catabolite. Has high activity toward isobutyryl-CoA. Could be an isobutyryl-CoA dehydrogenase that functions in valine catabolism.</text>
</comment>
<evidence type="ECO:0000259" key="3">
    <source>
        <dbReference type="Pfam" id="PF16113"/>
    </source>
</evidence>
<comment type="similarity">
    <text evidence="2">Belongs to the enoyl-CoA hydratase/isomerase family.</text>
</comment>
<feature type="domain" description="Enoyl-CoA hydratase/isomerase" evidence="3">
    <location>
        <begin position="27"/>
        <end position="369"/>
    </location>
</feature>
<reference evidence="4 5" key="1">
    <citation type="journal article" date="2023" name="Hortic Res">
        <title>Pangenome of water caltrop reveals structural variations and asymmetric subgenome divergence after allopolyploidization.</title>
        <authorList>
            <person name="Zhang X."/>
            <person name="Chen Y."/>
            <person name="Wang L."/>
            <person name="Yuan Y."/>
            <person name="Fang M."/>
            <person name="Shi L."/>
            <person name="Lu R."/>
            <person name="Comes H.P."/>
            <person name="Ma Y."/>
            <person name="Chen Y."/>
            <person name="Huang G."/>
            <person name="Zhou Y."/>
            <person name="Zheng Z."/>
            <person name="Qiu Y."/>
        </authorList>
    </citation>
    <scope>NUCLEOTIDE SEQUENCE [LARGE SCALE GENOMIC DNA]</scope>
    <source>
        <tissue evidence="4">Roots</tissue>
    </source>
</reference>
<dbReference type="EMBL" id="JAXIOK010000018">
    <property type="protein sequence ID" value="KAK4750292.1"/>
    <property type="molecule type" value="Genomic_DNA"/>
</dbReference>
<proteinExistence type="inferred from homology"/>
<gene>
    <name evidence="4" type="ORF">SAY87_027741</name>
</gene>
<dbReference type="CDD" id="cd06558">
    <property type="entry name" value="crotonase-like"/>
    <property type="match status" value="1"/>
</dbReference>
<comment type="pathway">
    <text evidence="2">Amino-acid degradation; L-valine degradation.</text>
</comment>
<organism evidence="4 5">
    <name type="scientific">Trapa incisa</name>
    <dbReference type="NCBI Taxonomy" id="236973"/>
    <lineage>
        <taxon>Eukaryota</taxon>
        <taxon>Viridiplantae</taxon>
        <taxon>Streptophyta</taxon>
        <taxon>Embryophyta</taxon>
        <taxon>Tracheophyta</taxon>
        <taxon>Spermatophyta</taxon>
        <taxon>Magnoliopsida</taxon>
        <taxon>eudicotyledons</taxon>
        <taxon>Gunneridae</taxon>
        <taxon>Pentapetalae</taxon>
        <taxon>rosids</taxon>
        <taxon>malvids</taxon>
        <taxon>Myrtales</taxon>
        <taxon>Lythraceae</taxon>
        <taxon>Trapa</taxon>
    </lineage>
</organism>
<evidence type="ECO:0000256" key="2">
    <source>
        <dbReference type="RuleBase" id="RU369070"/>
    </source>
</evidence>
<dbReference type="Pfam" id="PF16113">
    <property type="entry name" value="ECH_2"/>
    <property type="match status" value="1"/>
</dbReference>
<dbReference type="NCBIfam" id="NF004127">
    <property type="entry name" value="PRK05617.1"/>
    <property type="match status" value="1"/>
</dbReference>
<dbReference type="GO" id="GO:0003860">
    <property type="term" value="F:3-hydroxyisobutyryl-CoA hydrolase activity"/>
    <property type="evidence" value="ECO:0007669"/>
    <property type="project" value="UniProtKB-UniRule"/>
</dbReference>
<dbReference type="Gene3D" id="3.90.226.10">
    <property type="entry name" value="2-enoyl-CoA Hydratase, Chain A, domain 1"/>
    <property type="match status" value="1"/>
</dbReference>